<reference evidence="3 4" key="1">
    <citation type="submission" date="2018-08" db="EMBL/GenBank/DDBJ databases">
        <title>Bacillus jemisoniae sp. nov., Bacillus chryseoplanitiae sp. nov., Bacillus resnikiae sp. nov., and Bacillus frankliniae sp. nov., isolated from Viking spacecraft and associated surfaces.</title>
        <authorList>
            <person name="Seuylemezian A."/>
            <person name="Vaishampayan P."/>
        </authorList>
    </citation>
    <scope>NUCLEOTIDE SEQUENCE [LARGE SCALE GENOMIC DNA]</scope>
    <source>
        <strain evidence="3 4">JJ-247</strain>
    </source>
</reference>
<gene>
    <name evidence="3" type="ORF">D1970_12040</name>
</gene>
<keyword evidence="4" id="KW-1185">Reference proteome</keyword>
<dbReference type="InterPro" id="IPR000326">
    <property type="entry name" value="PAP2/HPO"/>
</dbReference>
<feature type="transmembrane region" description="Helical" evidence="1">
    <location>
        <begin position="115"/>
        <end position="135"/>
    </location>
</feature>
<name>A0A398B5A4_9BACI</name>
<keyword evidence="1" id="KW-0812">Transmembrane</keyword>
<dbReference type="Gene3D" id="1.20.144.10">
    <property type="entry name" value="Phosphatidic acid phosphatase type 2/haloperoxidase"/>
    <property type="match status" value="1"/>
</dbReference>
<dbReference type="SUPFAM" id="SSF48317">
    <property type="entry name" value="Acid phosphatase/Vanadium-dependent haloperoxidase"/>
    <property type="match status" value="1"/>
</dbReference>
<dbReference type="RefSeq" id="WP_119113118.1">
    <property type="nucleotide sequence ID" value="NZ_CBCSEO010000001.1"/>
</dbReference>
<feature type="transmembrane region" description="Helical" evidence="1">
    <location>
        <begin position="90"/>
        <end position="109"/>
    </location>
</feature>
<protein>
    <submittedName>
        <fullName evidence="3">Phosphatase PAP2 family protein</fullName>
    </submittedName>
</protein>
<comment type="caution">
    <text evidence="3">The sequence shown here is derived from an EMBL/GenBank/DDBJ whole genome shotgun (WGS) entry which is preliminary data.</text>
</comment>
<feature type="transmembrane region" description="Helical" evidence="1">
    <location>
        <begin position="57"/>
        <end position="78"/>
    </location>
</feature>
<dbReference type="Pfam" id="PF01569">
    <property type="entry name" value="PAP2"/>
    <property type="match status" value="1"/>
</dbReference>
<dbReference type="EMBL" id="QWVT01000019">
    <property type="protein sequence ID" value="RID84614.1"/>
    <property type="molecule type" value="Genomic_DNA"/>
</dbReference>
<dbReference type="OrthoDB" id="9789113at2"/>
<dbReference type="Proteomes" id="UP000265816">
    <property type="component" value="Unassembled WGS sequence"/>
</dbReference>
<sequence>MRIYKNRVGWTIIALAVYLYFSYAISRGLPSTGLLWMKLWHGRPRPEFEYLVEVKTSSYPSDHAMAGLIMFMMAFYFIKRPMEATFSKRAGILATAVLILLLGISRIALNVHFPSNVAGGYAAGFIWSILWIYLYEKIKDRRPAHS</sequence>
<feature type="domain" description="Phosphatidic acid phosphatase type 2/haloperoxidase" evidence="2">
    <location>
        <begin position="19"/>
        <end position="132"/>
    </location>
</feature>
<evidence type="ECO:0000313" key="4">
    <source>
        <dbReference type="Proteomes" id="UP000265816"/>
    </source>
</evidence>
<dbReference type="InterPro" id="IPR036938">
    <property type="entry name" value="PAP2/HPO_sf"/>
</dbReference>
<feature type="transmembrane region" description="Helical" evidence="1">
    <location>
        <begin position="12"/>
        <end position="37"/>
    </location>
</feature>
<accession>A0A398B5A4</accession>
<keyword evidence="1" id="KW-0472">Membrane</keyword>
<organism evidence="3 4">
    <name type="scientific">Mesobacillus zeae</name>
    <dbReference type="NCBI Taxonomy" id="1917180"/>
    <lineage>
        <taxon>Bacteria</taxon>
        <taxon>Bacillati</taxon>
        <taxon>Bacillota</taxon>
        <taxon>Bacilli</taxon>
        <taxon>Bacillales</taxon>
        <taxon>Bacillaceae</taxon>
        <taxon>Mesobacillus</taxon>
    </lineage>
</organism>
<proteinExistence type="predicted"/>
<evidence type="ECO:0000256" key="1">
    <source>
        <dbReference type="SAM" id="Phobius"/>
    </source>
</evidence>
<dbReference type="SMART" id="SM00014">
    <property type="entry name" value="acidPPc"/>
    <property type="match status" value="1"/>
</dbReference>
<evidence type="ECO:0000259" key="2">
    <source>
        <dbReference type="SMART" id="SM00014"/>
    </source>
</evidence>
<dbReference type="AlphaFoldDB" id="A0A398B5A4"/>
<evidence type="ECO:0000313" key="3">
    <source>
        <dbReference type="EMBL" id="RID84614.1"/>
    </source>
</evidence>
<keyword evidence="1" id="KW-1133">Transmembrane helix</keyword>